<keyword evidence="1" id="KW-1133">Transmembrane helix</keyword>
<reference key="1">
    <citation type="submission" date="2010-11" db="EMBL/GenBank/DDBJ databases">
        <title>The complete genome of Leadbetterella byssophila DSM 17132.</title>
        <authorList>
            <consortium name="US DOE Joint Genome Institute (JGI-PGF)"/>
            <person name="Lucas S."/>
            <person name="Copeland A."/>
            <person name="Lapidus A."/>
            <person name="Glavina del Rio T."/>
            <person name="Dalin E."/>
            <person name="Tice H."/>
            <person name="Bruce D."/>
            <person name="Goodwin L."/>
            <person name="Pitluck S."/>
            <person name="Kyrpides N."/>
            <person name="Mavromatis K."/>
            <person name="Ivanova N."/>
            <person name="Teshima H."/>
            <person name="Brettin T."/>
            <person name="Detter J.C."/>
            <person name="Han C."/>
            <person name="Tapia R."/>
            <person name="Land M."/>
            <person name="Hauser L."/>
            <person name="Markowitz V."/>
            <person name="Cheng J.-F."/>
            <person name="Hugenholtz P."/>
            <person name="Woyke T."/>
            <person name="Wu D."/>
            <person name="Tindall B."/>
            <person name="Pomrenke H.G."/>
            <person name="Brambilla E."/>
            <person name="Klenk H.-P."/>
            <person name="Eisen J.A."/>
        </authorList>
    </citation>
    <scope>NUCLEOTIDE SEQUENCE [LARGE SCALE GENOMIC DNA]</scope>
    <source>
        <strain>DSM 17132</strain>
    </source>
</reference>
<gene>
    <name evidence="2" type="ordered locus">Lbys_1211</name>
</gene>
<proteinExistence type="predicted"/>
<keyword evidence="3" id="KW-1185">Reference proteome</keyword>
<accession>E4RU97</accession>
<sequence length="320" mass="35534">MKNPNNIILGGILILLGGILLGIVNHWFSFEISMRELSKYWPILIVLAGVAVLFDGRRSIMNSTSVLLVALAIPFGIYNCTSNSINRFQVEIDDDEFDAQISEDDSSSKLDHKSYTVPKLAGVQTAELKIEGGAAEFDLEPSEDSTLFVADTHKGGKINYSLREQTEGSHQKVEFKMKGRKSFKWNEKGVDNKILFKLNTQPIWDIKMEVGAGDVDYDLSKHKVQKLKFETGASNIVLTLGDLLDKTEVDIESGVANIEIKVPESVGCEIKVDGALNAKDFPGFTKINSKLYQTPGFDTATKKILIRTESGMSNFEVKRY</sequence>
<dbReference type="HOGENOM" id="CLU_073800_0_0_10"/>
<evidence type="ECO:0008006" key="4">
    <source>
        <dbReference type="Google" id="ProtNLM"/>
    </source>
</evidence>
<dbReference type="eggNOG" id="ENOG5031P6Q">
    <property type="taxonomic scope" value="Bacteria"/>
</dbReference>
<dbReference type="RefSeq" id="WP_013407981.1">
    <property type="nucleotide sequence ID" value="NC_014655.1"/>
</dbReference>
<evidence type="ECO:0000256" key="1">
    <source>
        <dbReference type="SAM" id="Phobius"/>
    </source>
</evidence>
<dbReference type="OrthoDB" id="941984at2"/>
<feature type="transmembrane region" description="Helical" evidence="1">
    <location>
        <begin position="7"/>
        <end position="28"/>
    </location>
</feature>
<organism evidence="2 3">
    <name type="scientific">Leadbetterella byssophila (strain DSM 17132 / JCM 16389 / KACC 11308 / NBRC 106382 / 4M15)</name>
    <dbReference type="NCBI Taxonomy" id="649349"/>
    <lineage>
        <taxon>Bacteria</taxon>
        <taxon>Pseudomonadati</taxon>
        <taxon>Bacteroidota</taxon>
        <taxon>Cytophagia</taxon>
        <taxon>Cytophagales</taxon>
        <taxon>Leadbetterellaceae</taxon>
        <taxon>Leadbetterella</taxon>
    </lineage>
</organism>
<dbReference type="STRING" id="649349.Lbys_1211"/>
<name>E4RU97_LEAB4</name>
<dbReference type="AlphaFoldDB" id="E4RU97"/>
<evidence type="ECO:0000313" key="2">
    <source>
        <dbReference type="EMBL" id="ADQ16931.1"/>
    </source>
</evidence>
<dbReference type="EMBL" id="CP002305">
    <property type="protein sequence ID" value="ADQ16931.1"/>
    <property type="molecule type" value="Genomic_DNA"/>
</dbReference>
<evidence type="ECO:0000313" key="3">
    <source>
        <dbReference type="Proteomes" id="UP000007435"/>
    </source>
</evidence>
<reference evidence="2 3" key="2">
    <citation type="journal article" date="2011" name="Stand. Genomic Sci.">
        <title>Complete genome sequence of Leadbetterella byssophila type strain (4M15).</title>
        <authorList>
            <person name="Abt B."/>
            <person name="Teshima H."/>
            <person name="Lucas S."/>
            <person name="Lapidus A."/>
            <person name="Del Rio T.G."/>
            <person name="Nolan M."/>
            <person name="Tice H."/>
            <person name="Cheng J.F."/>
            <person name="Pitluck S."/>
            <person name="Liolios K."/>
            <person name="Pagani I."/>
            <person name="Ivanova N."/>
            <person name="Mavromatis K."/>
            <person name="Pati A."/>
            <person name="Tapia R."/>
            <person name="Han C."/>
            <person name="Goodwin L."/>
            <person name="Chen A."/>
            <person name="Palaniappan K."/>
            <person name="Land M."/>
            <person name="Hauser L."/>
            <person name="Chang Y.J."/>
            <person name="Jeffries C.D."/>
            <person name="Rohde M."/>
            <person name="Goker M."/>
            <person name="Tindall B.J."/>
            <person name="Detter J.C."/>
            <person name="Woyke T."/>
            <person name="Bristow J."/>
            <person name="Eisen J.A."/>
            <person name="Markowitz V."/>
            <person name="Hugenholtz P."/>
            <person name="Klenk H.P."/>
            <person name="Kyrpides N.C."/>
        </authorList>
    </citation>
    <scope>NUCLEOTIDE SEQUENCE [LARGE SCALE GENOMIC DNA]</scope>
    <source>
        <strain evidence="3">DSM 17132 / JCM 16389 / KACC 11308 / NBRC 106382 / 4M15</strain>
    </source>
</reference>
<keyword evidence="1" id="KW-0812">Transmembrane</keyword>
<dbReference type="KEGG" id="lby:Lbys_1211"/>
<protein>
    <recommendedName>
        <fullName evidence="4">DUF5668 domain-containing protein</fullName>
    </recommendedName>
</protein>
<keyword evidence="1" id="KW-0472">Membrane</keyword>
<dbReference type="Proteomes" id="UP000007435">
    <property type="component" value="Chromosome"/>
</dbReference>